<feature type="region of interest" description="Disordered" evidence="1">
    <location>
        <begin position="1"/>
        <end position="23"/>
    </location>
</feature>
<organism evidence="4 5">
    <name type="scientific">Isoalcanivorax pacificus W11-5</name>
    <dbReference type="NCBI Taxonomy" id="391936"/>
    <lineage>
        <taxon>Bacteria</taxon>
        <taxon>Pseudomonadati</taxon>
        <taxon>Pseudomonadota</taxon>
        <taxon>Gammaproteobacteria</taxon>
        <taxon>Oceanospirillales</taxon>
        <taxon>Alcanivoracaceae</taxon>
        <taxon>Isoalcanivorax</taxon>
    </lineage>
</organism>
<dbReference type="EMBL" id="CP004387">
    <property type="protein sequence ID" value="AJD47173.1"/>
    <property type="molecule type" value="Genomic_DNA"/>
</dbReference>
<dbReference type="HOGENOM" id="CLU_047530_3_1_6"/>
<dbReference type="AlphaFoldDB" id="A0A0B4XKS1"/>
<dbReference type="CDD" id="cd00093">
    <property type="entry name" value="HTH_XRE"/>
    <property type="match status" value="1"/>
</dbReference>
<evidence type="ECO:0000256" key="1">
    <source>
        <dbReference type="SAM" id="MobiDB-lite"/>
    </source>
</evidence>
<feature type="transmembrane region" description="Helical" evidence="2">
    <location>
        <begin position="104"/>
        <end position="123"/>
    </location>
</feature>
<dbReference type="SUPFAM" id="SSF47413">
    <property type="entry name" value="lambda repressor-like DNA-binding domains"/>
    <property type="match status" value="1"/>
</dbReference>
<dbReference type="PANTHER" id="PTHR34475">
    <property type="match status" value="1"/>
</dbReference>
<dbReference type="GO" id="GO:0003677">
    <property type="term" value="F:DNA binding"/>
    <property type="evidence" value="ECO:0007669"/>
    <property type="project" value="InterPro"/>
</dbReference>
<feature type="region of interest" description="Disordered" evidence="1">
    <location>
        <begin position="133"/>
        <end position="207"/>
    </location>
</feature>
<reference evidence="4 5" key="1">
    <citation type="journal article" date="2012" name="J. Bacteriol.">
        <title>Genome sequence of an alkane-degrading bacterium, Alcanivorax pacificus type strain W11-5, isolated from deep sea sediment.</title>
        <authorList>
            <person name="Lai Q."/>
            <person name="Shao Z."/>
        </authorList>
    </citation>
    <scope>NUCLEOTIDE SEQUENCE [LARGE SCALE GENOMIC DNA]</scope>
    <source>
        <strain evidence="4 5">W11-5</strain>
    </source>
</reference>
<evidence type="ECO:0000313" key="5">
    <source>
        <dbReference type="Proteomes" id="UP000006764"/>
    </source>
</evidence>
<dbReference type="KEGG" id="apac:S7S_03755"/>
<dbReference type="InterPro" id="IPR050400">
    <property type="entry name" value="Bact_Cytoskel_RodZ"/>
</dbReference>
<keyword evidence="2" id="KW-1133">Transmembrane helix</keyword>
<dbReference type="STRING" id="391936.S7S_03755"/>
<dbReference type="Pfam" id="PF13464">
    <property type="entry name" value="RodZ_C"/>
    <property type="match status" value="1"/>
</dbReference>
<keyword evidence="2" id="KW-0812">Transmembrane</keyword>
<evidence type="ECO:0000313" key="4">
    <source>
        <dbReference type="EMBL" id="AJD47173.1"/>
    </source>
</evidence>
<dbReference type="InterPro" id="IPR025194">
    <property type="entry name" value="RodZ-like_C"/>
</dbReference>
<accession>A0A0B4XKS1</accession>
<keyword evidence="5" id="KW-1185">Reference proteome</keyword>
<feature type="domain" description="HTH cro/C1-type" evidence="3">
    <location>
        <begin position="12"/>
        <end position="73"/>
    </location>
</feature>
<dbReference type="RefSeq" id="WP_008738161.1">
    <property type="nucleotide sequence ID" value="NZ_CP004387.1"/>
</dbReference>
<dbReference type="Pfam" id="PF13413">
    <property type="entry name" value="HTH_25"/>
    <property type="match status" value="1"/>
</dbReference>
<evidence type="ECO:0000259" key="3">
    <source>
        <dbReference type="SMART" id="SM00530"/>
    </source>
</evidence>
<gene>
    <name evidence="4" type="ORF">S7S_03755</name>
</gene>
<proteinExistence type="predicted"/>
<dbReference type="Proteomes" id="UP000006764">
    <property type="component" value="Chromosome"/>
</dbReference>
<keyword evidence="2" id="KW-0472">Membrane</keyword>
<name>A0A0B4XKS1_9GAMM</name>
<dbReference type="InterPro" id="IPR001387">
    <property type="entry name" value="Cro/C1-type_HTH"/>
</dbReference>
<dbReference type="OrthoDB" id="9790252at2"/>
<feature type="compositionally biased region" description="Low complexity" evidence="1">
    <location>
        <begin position="180"/>
        <end position="196"/>
    </location>
</feature>
<protein>
    <recommendedName>
        <fullName evidence="3">HTH cro/C1-type domain-containing protein</fullName>
    </recommendedName>
</protein>
<dbReference type="InterPro" id="IPR010982">
    <property type="entry name" value="Lambda_DNA-bd_dom_sf"/>
</dbReference>
<dbReference type="Gene3D" id="1.10.260.40">
    <property type="entry name" value="lambda repressor-like DNA-binding domains"/>
    <property type="match status" value="1"/>
</dbReference>
<evidence type="ECO:0000256" key="2">
    <source>
        <dbReference type="SAM" id="Phobius"/>
    </source>
</evidence>
<sequence>MTEQQPNLPGARLRTERKRQNLSEQDVSARLHLSMTYLKALESDDYERLPQAAFVKGYVRNYARLLGLPAEDLVRDFQTLVQDRGDDKLVSPVHMVMRERGPGWLWPAVIIAVAVVIGLGWWGTRSMGLPDELPGLSTPQATLPAPPGSVDEDAALPAPQPQEPMNVEAPSEALPEENDAGAPGVSAPEAPAVGAPPAGPTELAMNEPPPLDVLQVSFGGNCWVQVTDASGEEIYQGQQRSGGQLALEGEAPFRVTLGNAAAVTVLQFNGETQSLPTAAPGRVIRITVP</sequence>
<dbReference type="PANTHER" id="PTHR34475:SF1">
    <property type="entry name" value="CYTOSKELETON PROTEIN RODZ"/>
    <property type="match status" value="1"/>
</dbReference>
<dbReference type="SMART" id="SM00530">
    <property type="entry name" value="HTH_XRE"/>
    <property type="match status" value="1"/>
</dbReference>